<accession>A0A8H6J2V8</accession>
<gene>
    <name evidence="2" type="ORF">CMUS01_14680</name>
</gene>
<feature type="region of interest" description="Disordered" evidence="1">
    <location>
        <begin position="1"/>
        <end position="98"/>
    </location>
</feature>
<comment type="caution">
    <text evidence="2">The sequence shown here is derived from an EMBL/GenBank/DDBJ whole genome shotgun (WGS) entry which is preliminary data.</text>
</comment>
<name>A0A8H6J2V8_9PEZI</name>
<dbReference type="Proteomes" id="UP000639643">
    <property type="component" value="Unassembled WGS sequence"/>
</dbReference>
<feature type="compositionally biased region" description="Polar residues" evidence="1">
    <location>
        <begin position="1"/>
        <end position="16"/>
    </location>
</feature>
<sequence length="98" mass="10518">MPKTNANANPISSRTELLSDFKTPAPTKATATATTTPESKLPPGQPSRAHLLPIELHRISTRSDDLPLSWLGPASGRRPTSTSLPTPSPRPNLSQRKT</sequence>
<protein>
    <submittedName>
        <fullName evidence="2">Uncharacterized protein</fullName>
    </submittedName>
</protein>
<proteinExistence type="predicted"/>
<dbReference type="EMBL" id="WIGM01001092">
    <property type="protein sequence ID" value="KAF6805193.1"/>
    <property type="molecule type" value="Genomic_DNA"/>
</dbReference>
<evidence type="ECO:0000313" key="2">
    <source>
        <dbReference type="EMBL" id="KAF6805193.1"/>
    </source>
</evidence>
<evidence type="ECO:0000256" key="1">
    <source>
        <dbReference type="SAM" id="MobiDB-lite"/>
    </source>
</evidence>
<feature type="compositionally biased region" description="Basic and acidic residues" evidence="1">
    <location>
        <begin position="55"/>
        <end position="65"/>
    </location>
</feature>
<keyword evidence="3" id="KW-1185">Reference proteome</keyword>
<reference evidence="2" key="1">
    <citation type="journal article" date="2020" name="Phytopathology">
        <title>Genome Sequence Resources of Colletotrichum truncatum, C. plurivorum, C. musicola, and C. sojae: Four Species Pathogenic to Soybean (Glycine max).</title>
        <authorList>
            <person name="Rogerio F."/>
            <person name="Boufleur T.R."/>
            <person name="Ciampi-Guillardi M."/>
            <person name="Sukno S.A."/>
            <person name="Thon M.R."/>
            <person name="Massola Junior N.S."/>
            <person name="Baroncelli R."/>
        </authorList>
    </citation>
    <scope>NUCLEOTIDE SEQUENCE</scope>
    <source>
        <strain evidence="2">LFN0074</strain>
    </source>
</reference>
<evidence type="ECO:0000313" key="3">
    <source>
        <dbReference type="Proteomes" id="UP000639643"/>
    </source>
</evidence>
<dbReference type="AlphaFoldDB" id="A0A8H6J2V8"/>
<organism evidence="2 3">
    <name type="scientific">Colletotrichum musicola</name>
    <dbReference type="NCBI Taxonomy" id="2175873"/>
    <lineage>
        <taxon>Eukaryota</taxon>
        <taxon>Fungi</taxon>
        <taxon>Dikarya</taxon>
        <taxon>Ascomycota</taxon>
        <taxon>Pezizomycotina</taxon>
        <taxon>Sordariomycetes</taxon>
        <taxon>Hypocreomycetidae</taxon>
        <taxon>Glomerellales</taxon>
        <taxon>Glomerellaceae</taxon>
        <taxon>Colletotrichum</taxon>
        <taxon>Colletotrichum orchidearum species complex</taxon>
    </lineage>
</organism>
<feature type="compositionally biased region" description="Low complexity" evidence="1">
    <location>
        <begin position="22"/>
        <end position="37"/>
    </location>
</feature>